<accession>A0A3D2X9T8</accession>
<evidence type="ECO:0000313" key="1">
    <source>
        <dbReference type="EMBL" id="HCL03882.1"/>
    </source>
</evidence>
<protein>
    <submittedName>
        <fullName evidence="1">DNA-packaging protein</fullName>
    </submittedName>
</protein>
<dbReference type="NCBIfam" id="TIGR01560">
    <property type="entry name" value="put_DNA_pack"/>
    <property type="match status" value="1"/>
</dbReference>
<dbReference type="Pfam" id="PF24829">
    <property type="entry name" value="Phage_connect_2"/>
    <property type="match status" value="1"/>
</dbReference>
<reference evidence="1 2" key="1">
    <citation type="journal article" date="2018" name="Nat. Biotechnol.">
        <title>A standardized bacterial taxonomy based on genome phylogeny substantially revises the tree of life.</title>
        <authorList>
            <person name="Parks D.H."/>
            <person name="Chuvochina M."/>
            <person name="Waite D.W."/>
            <person name="Rinke C."/>
            <person name="Skarshewski A."/>
            <person name="Chaumeil P.A."/>
            <person name="Hugenholtz P."/>
        </authorList>
    </citation>
    <scope>NUCLEOTIDE SEQUENCE [LARGE SCALE GENOMIC DNA]</scope>
    <source>
        <strain evidence="1">UBA11728</strain>
    </source>
</reference>
<evidence type="ECO:0000313" key="2">
    <source>
        <dbReference type="Proteomes" id="UP000262969"/>
    </source>
</evidence>
<organism evidence="1 2">
    <name type="scientific">Lachnoclostridium phytofermentans</name>
    <dbReference type="NCBI Taxonomy" id="66219"/>
    <lineage>
        <taxon>Bacteria</taxon>
        <taxon>Bacillati</taxon>
        <taxon>Bacillota</taxon>
        <taxon>Clostridia</taxon>
        <taxon>Lachnospirales</taxon>
        <taxon>Lachnospiraceae</taxon>
    </lineage>
</organism>
<dbReference type="InterPro" id="IPR056951">
    <property type="entry name" value="Phage_connect_2"/>
</dbReference>
<dbReference type="InterPro" id="IPR006450">
    <property type="entry name" value="Phage_HK97_gp6-like"/>
</dbReference>
<gene>
    <name evidence="1" type="ORF">DHW61_15995</name>
</gene>
<dbReference type="AlphaFoldDB" id="A0A3D2X9T8"/>
<dbReference type="Proteomes" id="UP000262969">
    <property type="component" value="Unassembled WGS sequence"/>
</dbReference>
<comment type="caution">
    <text evidence="1">The sequence shown here is derived from an EMBL/GenBank/DDBJ whole genome shotgun (WGS) entry which is preliminary data.</text>
</comment>
<proteinExistence type="predicted"/>
<dbReference type="EMBL" id="DPVV01000529">
    <property type="protein sequence ID" value="HCL03882.1"/>
    <property type="molecule type" value="Genomic_DNA"/>
</dbReference>
<name>A0A3D2X9T8_9FIRM</name>
<sequence>MLEKLKLVLRIKNTAYDTEIQSLINSCKADLSLAGVNSNKTVKVMDGDIEKTVVDPLIEQAILLYCKWNFGYDENSERFKESYIKLKIALALSIEYEVE</sequence>